<dbReference type="Gene3D" id="1.10.287.1490">
    <property type="match status" value="1"/>
</dbReference>
<comment type="similarity">
    <text evidence="2">Belongs to the TPR family.</text>
</comment>
<dbReference type="RefSeq" id="XP_018026946.1">
    <property type="nucleotide sequence ID" value="XM_018171457.2"/>
</dbReference>
<feature type="domain" description="NUA/TPR/MLP1-2-like" evidence="9">
    <location>
        <begin position="378"/>
        <end position="472"/>
    </location>
</feature>
<evidence type="ECO:0000313" key="11">
    <source>
        <dbReference type="RefSeq" id="XP_018026946.1"/>
    </source>
</evidence>
<feature type="compositionally biased region" description="Polar residues" evidence="7">
    <location>
        <begin position="1830"/>
        <end position="1856"/>
    </location>
</feature>
<feature type="compositionally biased region" description="Polar residues" evidence="7">
    <location>
        <begin position="1577"/>
        <end position="1597"/>
    </location>
</feature>
<feature type="compositionally biased region" description="Basic and acidic residues" evidence="7">
    <location>
        <begin position="1388"/>
        <end position="1412"/>
    </location>
</feature>
<feature type="domain" description="Nucleoprotein TPR/MLP1-2" evidence="8">
    <location>
        <begin position="960"/>
        <end position="1081"/>
    </location>
</feature>
<dbReference type="Proteomes" id="UP000694843">
    <property type="component" value="Unplaced"/>
</dbReference>
<dbReference type="InterPro" id="IPR057974">
    <property type="entry name" value="NUA/TPR/MLP1-2-like_dom"/>
</dbReference>
<comment type="subcellular location">
    <subcellularLocation>
        <location evidence="1">Nucleus</location>
    </subcellularLocation>
</comment>
<dbReference type="OrthoDB" id="343070at2759"/>
<evidence type="ECO:0000259" key="8">
    <source>
        <dbReference type="Pfam" id="PF07926"/>
    </source>
</evidence>
<feature type="compositionally biased region" description="Low complexity" evidence="7">
    <location>
        <begin position="831"/>
        <end position="846"/>
    </location>
</feature>
<feature type="region of interest" description="Disordered" evidence="7">
    <location>
        <begin position="1388"/>
        <end position="1426"/>
    </location>
</feature>
<feature type="compositionally biased region" description="Acidic residues" evidence="7">
    <location>
        <begin position="2068"/>
        <end position="2096"/>
    </location>
</feature>
<feature type="region of interest" description="Disordered" evidence="7">
    <location>
        <begin position="1792"/>
        <end position="2258"/>
    </location>
</feature>
<feature type="compositionally biased region" description="Polar residues" evidence="7">
    <location>
        <begin position="1620"/>
        <end position="1642"/>
    </location>
</feature>
<gene>
    <name evidence="11" type="primary">LOC108682318</name>
</gene>
<evidence type="ECO:0000256" key="5">
    <source>
        <dbReference type="ARBA" id="ARBA00023242"/>
    </source>
</evidence>
<keyword evidence="10" id="KW-1185">Reference proteome</keyword>
<feature type="compositionally biased region" description="Low complexity" evidence="7">
    <location>
        <begin position="2144"/>
        <end position="2181"/>
    </location>
</feature>
<feature type="compositionally biased region" description="Basic residues" evidence="7">
    <location>
        <begin position="2248"/>
        <end position="2258"/>
    </location>
</feature>
<dbReference type="InterPro" id="IPR012929">
    <property type="entry name" value="Nucleoprot-TPR/MLP1-2_dom"/>
</dbReference>
<feature type="compositionally biased region" description="Basic and acidic residues" evidence="7">
    <location>
        <begin position="590"/>
        <end position="606"/>
    </location>
</feature>
<reference evidence="11" key="1">
    <citation type="submission" date="2025-08" db="UniProtKB">
        <authorList>
            <consortium name="RefSeq"/>
        </authorList>
    </citation>
    <scope>IDENTIFICATION</scope>
    <source>
        <tissue evidence="11">Whole organism</tissue>
    </source>
</reference>
<feature type="coiled-coil region" evidence="6">
    <location>
        <begin position="450"/>
        <end position="510"/>
    </location>
</feature>
<evidence type="ECO:0000256" key="7">
    <source>
        <dbReference type="SAM" id="MobiDB-lite"/>
    </source>
</evidence>
<evidence type="ECO:0000256" key="4">
    <source>
        <dbReference type="ARBA" id="ARBA00023054"/>
    </source>
</evidence>
<dbReference type="GO" id="GO:0034399">
    <property type="term" value="C:nuclear periphery"/>
    <property type="evidence" value="ECO:0007669"/>
    <property type="project" value="UniProtKB-ARBA"/>
</dbReference>
<evidence type="ECO:0000313" key="10">
    <source>
        <dbReference type="Proteomes" id="UP000694843"/>
    </source>
</evidence>
<feature type="region of interest" description="Disordered" evidence="7">
    <location>
        <begin position="831"/>
        <end position="855"/>
    </location>
</feature>
<feature type="compositionally biased region" description="Polar residues" evidence="7">
    <location>
        <begin position="2014"/>
        <end position="2026"/>
    </location>
</feature>
<dbReference type="KEGG" id="hazt:108682318"/>
<keyword evidence="4 6" id="KW-0175">Coiled coil</keyword>
<feature type="compositionally biased region" description="Low complexity" evidence="7">
    <location>
        <begin position="1681"/>
        <end position="1697"/>
    </location>
</feature>
<dbReference type="GO" id="GO:1901673">
    <property type="term" value="P:regulation of mitotic spindle assembly"/>
    <property type="evidence" value="ECO:0007669"/>
    <property type="project" value="TreeGrafter"/>
</dbReference>
<sequence length="2258" mass="250423">MLEQQLQQLNTKNETLLCELKITRSETDSLTSSCNALSGTIETKNGLILDLKNQITSLEQQVSGAMRAKAEAQIQSEEAANLQRQLENKERLLSQERSMLRGQVELLQQQLEKRVQEAMLLRNEHSSKLVQLQQDLHIATTESRVLKESQEQLEKAAKESRKRVSELLETLNEARDNELKLEESFRMELSAQQKLVSIYQISSEDLKTQCDELERGVLELRSLLKEASEQYGALERAKESQAQEADAQLQKREEIIADLRDELDKVNMLLEANAKKEEENAMFSLTPAANAASQLLSKGLTLSQLYAEHLTATDKLLKAEEENANLTRYIDQILQEIEERAPALQKQRKEYIAATEMVEALQKQIDENNEASRTIRDECSELERRCKFLMREQERLVGRNADLDRQVAVLLMQVEAARAGLPPPNIDDSISGGVNGQEMVSAQLLCFRDVSELQQQNQKLLQTVRALTDQVELADTSSRDKQIKELQEQLNEAHAELEKLRISRDKIEAIVENVVRQRDTYKSLLATQGKDWSSATAPAESSAADTSRTFNAEAEARGAHARQLKEELDKVSKELETCKASLASAQQELKSTERRHQDQLKESQKHLDDLRATLDKTRSQNVKLLSHAEYNDERIKTMQGNCESFQRQVNALEEKNTTLQSIVSRHEATMDHLRGEHMTLVKKLAHAEVIANNLKEEKLIFKETEARLLAERENFSRQESTQAMVLASLASIKNNLEHKDASERMQYQNKIADLTDQNLRLKAKLEANTDLKEMTNKLAVVEERLKACERERVTKSEHLASAKEHLQTLQSRYEESLQREKQLTVQLKQLQTTGTSENNGNENTSSAGNDGSSVRDVEVQLAEERGRVAALQRALSLNKESLASLQTICAQQEKELAQSAEATQTMLKKLEEMSAEKLAVEKQLAAIEEKLQQLQETSEERIAELTRQLQQTQEDVLSSKDVVETARADLEMAKKVENDAKKIIEEAQRETLAVQQKYEREVMLHGSDLQQLAKLKEEAAHYQANLGKITAEKIAAQETLEEVQRAGNQLTDSLKRDRESLTERIKELEDQNNSLVEQFSQLSDKMASLQSKMSQDGNESIGNVSMSEEECRTSDQLREVIKYLRRERELATGRCDVAQAELSRVKAQIECAHKRAEHLAAELNQARLDQQASLDTTSRYGELLRKVHTVDALADSNRLLRQEKDDLQQRADQDRARADALAAQVEPLNIKIAETLAEVETLQVEKKALEKDIEMYKKRTQELVEKLNRAKPEDFMKMQQELAATKNALALKETDNNKLRVQVGQLQKNIRMVVTSRDGLQQQHSAIKEEKTKLMEENKKLVAERTRLVAQVGQLQERNSSLQAAQQQEQLKQLELRNQLLQQLGEVKQREEAARRESDLLKKEAEASKRLADTTNTTLEETENKNAELQKALTQLRKIAQKYKKAAESTSEEEGSSLAARVKELGETNEELRRQLEEASKTDGRDQEGASRAKLMEGEVTRLRQELEARTKETHALRSTVNKQLTDIGKKLEEANAKSQAGESRVVQLEKEKELLTGQVEALNLKVTTMQRQINLDPTAWPKQQQTGTSKPSTSVATLDKAPSESPPTANIKPLAAASPSVTLSSPRPTAVTTAPSRTIPTASIRPLAPPSSSAPSMVVVPHRDVHSEGLVSSSTALPQATVTPTPSASLPTSTATTTVTLPTSTATTATQLPIAAVAVSLVQGTTLTATVPPTPAVAAPIVPSGSSSSSVSVPVATAAVVLESAEPIEAEGETAADQFVSQAIALIAPSQEIPSAVPGPSFKRKREGEDQQCVDEDENKRTRVELETPSESLGESSEQQPQQEVGDATSSSNSLHAEARAVEASRAEDDVILVDSDDEEHRERQDSNEVEQSLPAERMEEREAEERRSLADNELPMQCEAAEVPSESHEAMQAAQQQQPSSSSPGHRQSALVLPRPSANNDRVGSSGSSDGGTASLYEDGSDASQSRFEALPEPVSSPQRGTAPPAPLSPGTDATSESGVSTSDAVGPSADSAAGTSQQQLQHSPDEMAVPSGNYPEADSVAAHDGDEEMEEEVDDEEEDVGEDDEQADEENDVSPENNRDVEEEDDVVEVPDDEEEEESSEALQQPREAVHQERDVDEVTSGGEEVSGSMGPSSSSYAAPSSSSSSITAPASPSSSSSRRITPITWDRSTPQHGEPQRGSRAGQRVRGPYRSSDRILGRRQQQQAPVEVPQRGGFTTQRSVRGGQKARRSRQAHM</sequence>
<feature type="compositionally biased region" description="Low complexity" evidence="7">
    <location>
        <begin position="533"/>
        <end position="547"/>
    </location>
</feature>
<feature type="compositionally biased region" description="Basic and acidic residues" evidence="7">
    <location>
        <begin position="1858"/>
        <end position="1870"/>
    </location>
</feature>
<feature type="compositionally biased region" description="Acidic residues" evidence="7">
    <location>
        <begin position="2104"/>
        <end position="2123"/>
    </location>
</feature>
<feature type="coiled-coil region" evidence="6">
    <location>
        <begin position="1135"/>
        <end position="1266"/>
    </location>
</feature>
<evidence type="ECO:0000256" key="1">
    <source>
        <dbReference type="ARBA" id="ARBA00004123"/>
    </source>
</evidence>
<dbReference type="Pfam" id="PF07926">
    <property type="entry name" value="TPR_MLP1_2"/>
    <property type="match status" value="1"/>
</dbReference>
<feature type="region of interest" description="Disordered" evidence="7">
    <location>
        <begin position="528"/>
        <end position="562"/>
    </location>
</feature>
<proteinExistence type="inferred from homology"/>
<keyword evidence="5" id="KW-0539">Nucleus</keyword>
<evidence type="ECO:0000259" key="9">
    <source>
        <dbReference type="Pfam" id="PF25785"/>
    </source>
</evidence>
<feature type="compositionally biased region" description="Low complexity" evidence="7">
    <location>
        <begin position="1643"/>
        <end position="1657"/>
    </location>
</feature>
<dbReference type="GO" id="GO:0005643">
    <property type="term" value="C:nuclear pore"/>
    <property type="evidence" value="ECO:0007669"/>
    <property type="project" value="UniProtKB-ARBA"/>
</dbReference>
<dbReference type="PANTHER" id="PTHR18898">
    <property type="entry name" value="NUCLEOPROTEIN TPR-RELATED"/>
    <property type="match status" value="1"/>
</dbReference>
<dbReference type="GeneID" id="108682318"/>
<name>A0A8B7PNE8_HYAAZ</name>
<protein>
    <recommendedName>
        <fullName evidence="3">Nucleoprotein TPR</fullName>
    </recommendedName>
</protein>
<organism evidence="10 11">
    <name type="scientific">Hyalella azteca</name>
    <name type="common">Amphipod</name>
    <dbReference type="NCBI Taxonomy" id="294128"/>
    <lineage>
        <taxon>Eukaryota</taxon>
        <taxon>Metazoa</taxon>
        <taxon>Ecdysozoa</taxon>
        <taxon>Arthropoda</taxon>
        <taxon>Crustacea</taxon>
        <taxon>Multicrustacea</taxon>
        <taxon>Malacostraca</taxon>
        <taxon>Eumalacostraca</taxon>
        <taxon>Peracarida</taxon>
        <taxon>Amphipoda</taxon>
        <taxon>Senticaudata</taxon>
        <taxon>Talitrida</taxon>
        <taxon>Talitroidea</taxon>
        <taxon>Hyalellidae</taxon>
        <taxon>Hyalella</taxon>
    </lineage>
</organism>
<feature type="coiled-coil region" evidence="6">
    <location>
        <begin position="6"/>
        <end position="184"/>
    </location>
</feature>
<accession>A0A8B7PNE8</accession>
<feature type="coiled-coil region" evidence="6">
    <location>
        <begin position="316"/>
        <end position="399"/>
    </location>
</feature>
<feature type="region of interest" description="Disordered" evidence="7">
    <location>
        <begin position="1577"/>
        <end position="1657"/>
    </location>
</feature>
<dbReference type="GO" id="GO:0017056">
    <property type="term" value="F:structural constituent of nuclear pore"/>
    <property type="evidence" value="ECO:0007669"/>
    <property type="project" value="TreeGrafter"/>
</dbReference>
<feature type="coiled-coil region" evidence="6">
    <location>
        <begin position="210"/>
        <end position="280"/>
    </location>
</feature>
<dbReference type="Pfam" id="PF25785">
    <property type="entry name" value="TPR"/>
    <property type="match status" value="1"/>
</dbReference>
<feature type="compositionally biased region" description="Low complexity" evidence="7">
    <location>
        <begin position="1932"/>
        <end position="1952"/>
    </location>
</feature>
<dbReference type="GO" id="GO:0006406">
    <property type="term" value="P:mRNA export from nucleus"/>
    <property type="evidence" value="ECO:0007669"/>
    <property type="project" value="TreeGrafter"/>
</dbReference>
<feature type="compositionally biased region" description="Basic and acidic residues" evidence="7">
    <location>
        <begin position="1898"/>
        <end position="1912"/>
    </location>
</feature>
<feature type="region of interest" description="Disordered" evidence="7">
    <location>
        <begin position="586"/>
        <end position="606"/>
    </location>
</feature>
<evidence type="ECO:0000256" key="2">
    <source>
        <dbReference type="ARBA" id="ARBA00005274"/>
    </source>
</evidence>
<evidence type="ECO:0000256" key="3">
    <source>
        <dbReference type="ARBA" id="ARBA00019789"/>
    </source>
</evidence>
<dbReference type="GO" id="GO:0006606">
    <property type="term" value="P:protein import into nucleus"/>
    <property type="evidence" value="ECO:0007669"/>
    <property type="project" value="InterPro"/>
</dbReference>
<evidence type="ECO:0000256" key="6">
    <source>
        <dbReference type="SAM" id="Coils"/>
    </source>
</evidence>
<feature type="compositionally biased region" description="Polar residues" evidence="7">
    <location>
        <begin position="2036"/>
        <end position="2045"/>
    </location>
</feature>
<dbReference type="PANTHER" id="PTHR18898:SF2">
    <property type="entry name" value="NUCLEOPROTEIN TPR"/>
    <property type="match status" value="1"/>
</dbReference>
<dbReference type="OMA" id="HAQQNYE"/>
<feature type="region of interest" description="Disordered" evidence="7">
    <location>
        <begin position="1673"/>
        <end position="1697"/>
    </location>
</feature>